<evidence type="ECO:0000313" key="1">
    <source>
        <dbReference type="EMBL" id="WEW60270.1"/>
    </source>
</evidence>
<name>A0AAF0DK81_9EURO</name>
<keyword evidence="2" id="KW-1185">Reference proteome</keyword>
<protein>
    <submittedName>
        <fullName evidence="1">Uncharacterized protein</fullName>
    </submittedName>
</protein>
<dbReference type="EMBL" id="CP120630">
    <property type="protein sequence ID" value="WEW60270.1"/>
    <property type="molecule type" value="Genomic_DNA"/>
</dbReference>
<reference evidence="1" key="1">
    <citation type="submission" date="2023-03" db="EMBL/GenBank/DDBJ databases">
        <title>Emydomyces testavorans Genome Sequence.</title>
        <authorList>
            <person name="Hoyer L."/>
        </authorList>
    </citation>
    <scope>NUCLEOTIDE SEQUENCE</scope>
    <source>
        <strain evidence="1">16-2883</strain>
    </source>
</reference>
<sequence>MSRHFNPLPACPIPIQWDVAGRIKELQAIIDDPTTSEDQKTNLRAAIDLYDNGELPGSCRMIQDGKVVELKYVDFTRAWWAEERPIDFMIKDETIITTAIPRITDDFKTINHIGWYGSA</sequence>
<organism evidence="1 2">
    <name type="scientific">Emydomyces testavorans</name>
    <dbReference type="NCBI Taxonomy" id="2070801"/>
    <lineage>
        <taxon>Eukaryota</taxon>
        <taxon>Fungi</taxon>
        <taxon>Dikarya</taxon>
        <taxon>Ascomycota</taxon>
        <taxon>Pezizomycotina</taxon>
        <taxon>Eurotiomycetes</taxon>
        <taxon>Eurotiomycetidae</taxon>
        <taxon>Onygenales</taxon>
        <taxon>Nannizziopsiaceae</taxon>
        <taxon>Emydomyces</taxon>
    </lineage>
</organism>
<proteinExistence type="predicted"/>
<evidence type="ECO:0000313" key="2">
    <source>
        <dbReference type="Proteomes" id="UP001219355"/>
    </source>
</evidence>
<dbReference type="AlphaFoldDB" id="A0AAF0DK81"/>
<accession>A0AAF0DK81</accession>
<dbReference type="Proteomes" id="UP001219355">
    <property type="component" value="Chromosome 4"/>
</dbReference>
<gene>
    <name evidence="1" type="ORF">PRK78_005755</name>
</gene>